<name>A0A0B7FLA8_THACB</name>
<dbReference type="Proteomes" id="UP000059188">
    <property type="component" value="Unassembled WGS sequence"/>
</dbReference>
<protein>
    <submittedName>
        <fullName evidence="1">Uncharacterized protein</fullName>
    </submittedName>
</protein>
<dbReference type="EMBL" id="LN679404">
    <property type="protein sequence ID" value="CEL58460.1"/>
    <property type="molecule type" value="Genomic_DNA"/>
</dbReference>
<keyword evidence="2" id="KW-1185">Reference proteome</keyword>
<evidence type="ECO:0000313" key="2">
    <source>
        <dbReference type="Proteomes" id="UP000059188"/>
    </source>
</evidence>
<evidence type="ECO:0000313" key="1">
    <source>
        <dbReference type="EMBL" id="CEL58460.1"/>
    </source>
</evidence>
<organism evidence="1 2">
    <name type="scientific">Thanatephorus cucumeris (strain AG1-IB / isolate 7/3/14)</name>
    <name type="common">Lettuce bottom rot fungus</name>
    <name type="synonym">Rhizoctonia solani</name>
    <dbReference type="NCBI Taxonomy" id="1108050"/>
    <lineage>
        <taxon>Eukaryota</taxon>
        <taxon>Fungi</taxon>
        <taxon>Dikarya</taxon>
        <taxon>Basidiomycota</taxon>
        <taxon>Agaricomycotina</taxon>
        <taxon>Agaricomycetes</taxon>
        <taxon>Cantharellales</taxon>
        <taxon>Ceratobasidiaceae</taxon>
        <taxon>Rhizoctonia</taxon>
        <taxon>Rhizoctonia solani AG-1</taxon>
    </lineage>
</organism>
<accession>A0A0B7FLA8</accession>
<dbReference type="AlphaFoldDB" id="A0A0B7FLA8"/>
<proteinExistence type="predicted"/>
<gene>
    <name evidence="1" type="ORF">RSOLAG1IB_12128</name>
</gene>
<sequence>MRLQTIWYNGLCFFLAPASRYSTVEGPGAWGADWRLFVEIRYEGYRNDHPGYLLRYPIGSPSILSRRGAYAPHPFPPHIPVRAPLTQSLAAI</sequence>
<reference evidence="1 2" key="1">
    <citation type="submission" date="2014-11" db="EMBL/GenBank/DDBJ databases">
        <authorList>
            <person name="Wibberg Daniel"/>
        </authorList>
    </citation>
    <scope>NUCLEOTIDE SEQUENCE [LARGE SCALE GENOMIC DNA]</scope>
    <source>
        <strain evidence="1">Rhizoctonia solani AG1-IB 7/3/14</strain>
    </source>
</reference>